<gene>
    <name evidence="1" type="ORF">Ark11_0650</name>
</gene>
<accession>A0A0S4M1C2</accession>
<dbReference type="STRING" id="1561003.Ark11_0650"/>
<keyword evidence="2" id="KW-1185">Reference proteome</keyword>
<reference evidence="2" key="1">
    <citation type="submission" date="2015-11" db="EMBL/GenBank/DDBJ databases">
        <authorList>
            <person name="Seth-Smith H.M.B."/>
        </authorList>
    </citation>
    <scope>NUCLEOTIDE SEQUENCE [LARGE SCALE GENOMIC DNA]</scope>
    <source>
        <strain evidence="2">2013Ark11</strain>
    </source>
</reference>
<dbReference type="Proteomes" id="UP000198651">
    <property type="component" value="Chromosome I"/>
</dbReference>
<dbReference type="OrthoDB" id="9859835at2"/>
<name>A0A0S4M1C2_9BURK</name>
<organism evidence="1 2">
    <name type="scientific">Candidatus Ichthyocystis hellenicum</name>
    <dbReference type="NCBI Taxonomy" id="1561003"/>
    <lineage>
        <taxon>Bacteria</taxon>
        <taxon>Pseudomonadati</taxon>
        <taxon>Pseudomonadota</taxon>
        <taxon>Betaproteobacteria</taxon>
        <taxon>Burkholderiales</taxon>
        <taxon>Candidatus Ichthyocystis</taxon>
    </lineage>
</organism>
<proteinExistence type="predicted"/>
<protein>
    <submittedName>
        <fullName evidence="1">Uncharacterized protein</fullName>
    </submittedName>
</protein>
<dbReference type="RefSeq" id="WP_139057333.1">
    <property type="nucleotide sequence ID" value="NZ_FLSL01000085.1"/>
</dbReference>
<evidence type="ECO:0000313" key="2">
    <source>
        <dbReference type="Proteomes" id="UP000198651"/>
    </source>
</evidence>
<evidence type="ECO:0000313" key="1">
    <source>
        <dbReference type="EMBL" id="CUT17486.1"/>
    </source>
</evidence>
<sequence length="309" mass="36572">MMNRRIVILIRNFFSCFKTKNIPPSFYRAQVRKHDISVDETRNIMLNLSPQDRGFFYLLVDKIPKQEKKWWILFEPVHIRVGWKYNSFICGNNLSISNEELSGFIQQLSSIDNTHKWEATNANRWFCLVDEPPNIYAEGNHDPSDPKTSVTWKKKLTEWEIALHNSPINKKLEDNNRPTINGIKMVANGPVETSWTTPPNNFKHIWTNDHWIQDLCRYQNKAVYPLDDCYPKITNDMTGPFLIDDQLPYFPWNEELRRIINTKKINLGSIDLHLDAINKSSSISLSLNYLDRYKFWRNNQSYIFQQVNK</sequence>
<dbReference type="EMBL" id="LN906597">
    <property type="protein sequence ID" value="CUT17486.1"/>
    <property type="molecule type" value="Genomic_DNA"/>
</dbReference>
<dbReference type="AlphaFoldDB" id="A0A0S4M1C2"/>